<evidence type="ECO:0000313" key="3">
    <source>
        <dbReference type="Proteomes" id="UP000324517"/>
    </source>
</evidence>
<dbReference type="AlphaFoldDB" id="A0A5D4TB75"/>
<dbReference type="InterPro" id="IPR024775">
    <property type="entry name" value="DinB-like"/>
</dbReference>
<reference evidence="2 3" key="1">
    <citation type="submission" date="2019-08" db="EMBL/GenBank/DDBJ databases">
        <title>Bacillus genomes from the desert of Cuatro Cienegas, Coahuila.</title>
        <authorList>
            <person name="Olmedo-Alvarez G."/>
        </authorList>
    </citation>
    <scope>NUCLEOTIDE SEQUENCE [LARGE SCALE GENOMIC DNA]</scope>
    <source>
        <strain evidence="2 3">CH98b_3T</strain>
    </source>
</reference>
<protein>
    <submittedName>
        <fullName evidence="2">DinB family protein</fullName>
    </submittedName>
</protein>
<sequence>MKSTTSTYVAFQYNMEFFNSFATKDETELIKPISTGKWSIRDIIGHIYFWDLFLLEYMVPEMKDNGVLPDFPDHDNYNEKAIQSIKSFTDTNSLIEEFIITRKKLIANMENLDQEVRFTIGNKKRKFTPESFLRMFVQHDIHHMEQIKSLAD</sequence>
<dbReference type="Pfam" id="PF12867">
    <property type="entry name" value="DinB_2"/>
    <property type="match status" value="1"/>
</dbReference>
<dbReference type="Gene3D" id="1.20.120.450">
    <property type="entry name" value="dinb family like domain"/>
    <property type="match status" value="1"/>
</dbReference>
<feature type="domain" description="DinB-like" evidence="1">
    <location>
        <begin position="25"/>
        <end position="147"/>
    </location>
</feature>
<gene>
    <name evidence="2" type="ORF">FZC75_07905</name>
</gene>
<accession>A0A5D4TB75</accession>
<comment type="caution">
    <text evidence="2">The sequence shown here is derived from an EMBL/GenBank/DDBJ whole genome shotgun (WGS) entry which is preliminary data.</text>
</comment>
<proteinExistence type="predicted"/>
<name>A0A5D4TB75_9BACI</name>
<dbReference type="OrthoDB" id="2964295at2"/>
<organism evidence="2 3">
    <name type="scientific">Sutcliffiella horikoshii</name>
    <dbReference type="NCBI Taxonomy" id="79883"/>
    <lineage>
        <taxon>Bacteria</taxon>
        <taxon>Bacillati</taxon>
        <taxon>Bacillota</taxon>
        <taxon>Bacilli</taxon>
        <taxon>Bacillales</taxon>
        <taxon>Bacillaceae</taxon>
        <taxon>Sutcliffiella</taxon>
    </lineage>
</organism>
<evidence type="ECO:0000313" key="2">
    <source>
        <dbReference type="EMBL" id="TYS72980.1"/>
    </source>
</evidence>
<dbReference type="InterPro" id="IPR034660">
    <property type="entry name" value="DinB/YfiT-like"/>
</dbReference>
<dbReference type="SUPFAM" id="SSF109854">
    <property type="entry name" value="DinB/YfiT-like putative metalloenzymes"/>
    <property type="match status" value="1"/>
</dbReference>
<dbReference type="Proteomes" id="UP000324517">
    <property type="component" value="Unassembled WGS sequence"/>
</dbReference>
<evidence type="ECO:0000259" key="1">
    <source>
        <dbReference type="Pfam" id="PF12867"/>
    </source>
</evidence>
<dbReference type="RefSeq" id="WP_148978928.1">
    <property type="nucleotide sequence ID" value="NZ_JBNILM010000002.1"/>
</dbReference>
<dbReference type="EMBL" id="VTET01000003">
    <property type="protein sequence ID" value="TYS72980.1"/>
    <property type="molecule type" value="Genomic_DNA"/>
</dbReference>